<protein>
    <submittedName>
        <fullName evidence="1">Uncharacterized protein</fullName>
    </submittedName>
</protein>
<reference evidence="1" key="2">
    <citation type="submission" date="2007-03" db="EMBL/GenBank/DDBJ databases">
        <authorList>
            <consortium name="NIH - Zebrafish Gene Collection (ZGC) project"/>
        </authorList>
    </citation>
    <scope>NUCLEOTIDE SEQUENCE</scope>
</reference>
<accession>A6YGD6</accession>
<evidence type="ECO:0000313" key="1">
    <source>
        <dbReference type="EMBL" id="ABO69365.1"/>
    </source>
</evidence>
<keyword evidence="1" id="KW-0150">Chloroplast</keyword>
<gene>
    <name evidence="1" type="primary">orf77</name>
</gene>
<reference evidence="1" key="1">
    <citation type="journal article" date="2007" name="BMC Genomics">
        <title>The chloroplast genome sequence of the green alga Leptosira terrestris: multiple losses of the inverted repeat and extensive genome rearrangements within the Trebouxiophyceae.</title>
        <authorList>
            <person name="de Cambiaire J.C."/>
            <person name="Otis C."/>
            <person name="Turmel M."/>
            <person name="Lemieux C."/>
        </authorList>
    </citation>
    <scope>NUCLEOTIDE SEQUENCE [LARGE SCALE GENOMIC DNA]</scope>
</reference>
<dbReference type="AlphaFoldDB" id="A6YGD6"/>
<proteinExistence type="predicted"/>
<name>A6YGD6_PLETE</name>
<dbReference type="EMBL" id="EF506945">
    <property type="protein sequence ID" value="ABO69365.1"/>
    <property type="molecule type" value="Genomic_DNA"/>
</dbReference>
<sequence length="77" mass="8592">MTFISKKSYFEIKDLGGLVCGGWGLGIGSKVSLPPYPLIPQQIHNYEFAAPLPLCPLPPLANSYIYMNLRLILFDHI</sequence>
<geneLocation type="chloroplast" evidence="1"/>
<organism evidence="1">
    <name type="scientific">Pleurastrum terricola</name>
    <name type="common">Filamentous green alga</name>
    <name type="synonym">Leptosira terrestris</name>
    <dbReference type="NCBI Taxonomy" id="34116"/>
    <lineage>
        <taxon>Eukaryota</taxon>
        <taxon>Viridiplantae</taxon>
        <taxon>Chlorophyta</taxon>
        <taxon>core chlorophytes</taxon>
        <taxon>Chlorophyceae</taxon>
        <taxon>CS clade</taxon>
        <taxon>Chlamydomonadales</taxon>
        <taxon>Pleurastraceae</taxon>
        <taxon>Pleurastrum</taxon>
    </lineage>
</organism>
<dbReference type="GeneID" id="5383808"/>
<keyword evidence="1" id="KW-0934">Plastid</keyword>
<dbReference type="RefSeq" id="YP_001382213.1">
    <property type="nucleotide sequence ID" value="NC_009681.1"/>
</dbReference>